<proteinExistence type="predicted"/>
<evidence type="ECO:0000313" key="2">
    <source>
        <dbReference type="EMBL" id="KAG2485649.1"/>
    </source>
</evidence>
<comment type="caution">
    <text evidence="2">The sequence shown here is derived from an EMBL/GenBank/DDBJ whole genome shotgun (WGS) entry which is preliminary data.</text>
</comment>
<evidence type="ECO:0000256" key="1">
    <source>
        <dbReference type="SAM" id="MobiDB-lite"/>
    </source>
</evidence>
<feature type="compositionally biased region" description="Low complexity" evidence="1">
    <location>
        <begin position="455"/>
        <end position="469"/>
    </location>
</feature>
<gene>
    <name evidence="2" type="ORF">HYH03_015621</name>
</gene>
<feature type="compositionally biased region" description="Low complexity" evidence="1">
    <location>
        <begin position="581"/>
        <end position="590"/>
    </location>
</feature>
<accession>A0A836BSB3</accession>
<name>A0A836BSB3_9CHLO</name>
<keyword evidence="3" id="KW-1185">Reference proteome</keyword>
<dbReference type="AlphaFoldDB" id="A0A836BSB3"/>
<protein>
    <submittedName>
        <fullName evidence="2">Uncharacterized protein</fullName>
    </submittedName>
</protein>
<dbReference type="EMBL" id="JAEHOE010000125">
    <property type="protein sequence ID" value="KAG2485649.1"/>
    <property type="molecule type" value="Genomic_DNA"/>
</dbReference>
<organism evidence="2 3">
    <name type="scientific">Edaphochlamys debaryana</name>
    <dbReference type="NCBI Taxonomy" id="47281"/>
    <lineage>
        <taxon>Eukaryota</taxon>
        <taxon>Viridiplantae</taxon>
        <taxon>Chlorophyta</taxon>
        <taxon>core chlorophytes</taxon>
        <taxon>Chlorophyceae</taxon>
        <taxon>CS clade</taxon>
        <taxon>Chlamydomonadales</taxon>
        <taxon>Chlamydomonadales incertae sedis</taxon>
        <taxon>Edaphochlamys</taxon>
    </lineage>
</organism>
<sequence>MAAPHDARLPPEPDVPAGLQLARATARTAEALCSLSRGQGLAGAYAAEQQRQMLESKTFLSLLWPSPSPGRPEELPPWAESGAWVLAAVLEELEAAIEEEPTPQAGATAARIAATLVGGVQRVFLTSAGISNGPLTDSQREGIAAHLHRAGLGASLDHALRLAFAAADRAAAPGAAERDGQLAEALGELLPCACDMLAAPTPPRGSASACDMSGVALTLAKRASLIARGLEAAEAADGSSGAVPACLRGPRDSSPGSLAAALARCAPLLKGASEPAAGDGAPEEELEGQLKRELEGELGANFFQAAGRLAAQLGADVAALELTSAKPEDPSPPMSARSGAAAALTECLAHVSALCSAPGRRAQARLLACQPHRLMAVACKLLLAWGSAGADTREAEERRRLEGALSRTTLRLAAHPFLSARVRRWLAPTGQGGAAAGDGASSAADAPKGTEEAGAEAAGGAEAGAAAAGEGADAEQGCLQQAWGEGWRSYDGWRMADGSAFSLPLTLLRLAQGGGLGAQGAEEEADADAAFRSGAMELLACAESKEAGGNPPPPQLPEGLLRGPGDASSPEALHACGDGGPARPAAASPGGAAGGPGALQAARVRLPRLRLVRGPQRGRAGAAAVQRLPGCAVLWQGLPAAGALAGGAPGGVRGAGRGGGTG</sequence>
<feature type="region of interest" description="Disordered" evidence="1">
    <location>
        <begin position="430"/>
        <end position="469"/>
    </location>
</feature>
<feature type="region of interest" description="Disordered" evidence="1">
    <location>
        <begin position="544"/>
        <end position="597"/>
    </location>
</feature>
<dbReference type="Proteomes" id="UP000612055">
    <property type="component" value="Unassembled WGS sequence"/>
</dbReference>
<feature type="compositionally biased region" description="Low complexity" evidence="1">
    <location>
        <begin position="437"/>
        <end position="446"/>
    </location>
</feature>
<reference evidence="2" key="1">
    <citation type="journal article" date="2020" name="bioRxiv">
        <title>Comparative genomics of Chlamydomonas.</title>
        <authorList>
            <person name="Craig R.J."/>
            <person name="Hasan A.R."/>
            <person name="Ness R.W."/>
            <person name="Keightley P.D."/>
        </authorList>
    </citation>
    <scope>NUCLEOTIDE SEQUENCE</scope>
    <source>
        <strain evidence="2">CCAP 11/70</strain>
    </source>
</reference>
<evidence type="ECO:0000313" key="3">
    <source>
        <dbReference type="Proteomes" id="UP000612055"/>
    </source>
</evidence>